<accession>A0A9D4Q8X4</accession>
<sequence>MSMLGLNLNTSAALDPKKMICAMEHATGQVDDSERDEACTRAVLHVVTHNASSMINAFAFTGWETEEDDDDDNFDDCPERFTKALLSEFHQLEQFRFGCAANSLHLAVKDAIRQDPNAEEVV</sequence>
<evidence type="ECO:0000313" key="1">
    <source>
        <dbReference type="EMBL" id="KAH7970090.1"/>
    </source>
</evidence>
<proteinExistence type="predicted"/>
<dbReference type="Proteomes" id="UP000821837">
    <property type="component" value="Unassembled WGS sequence"/>
</dbReference>
<dbReference type="VEuPathDB" id="VectorBase:RSAN_048939"/>
<reference evidence="1" key="1">
    <citation type="journal article" date="2020" name="Cell">
        <title>Large-Scale Comparative Analyses of Tick Genomes Elucidate Their Genetic Diversity and Vector Capacities.</title>
        <authorList>
            <consortium name="Tick Genome and Microbiome Consortium (TIGMIC)"/>
            <person name="Jia N."/>
            <person name="Wang J."/>
            <person name="Shi W."/>
            <person name="Du L."/>
            <person name="Sun Y."/>
            <person name="Zhan W."/>
            <person name="Jiang J.F."/>
            <person name="Wang Q."/>
            <person name="Zhang B."/>
            <person name="Ji P."/>
            <person name="Bell-Sakyi L."/>
            <person name="Cui X.M."/>
            <person name="Yuan T.T."/>
            <person name="Jiang B.G."/>
            <person name="Yang W.F."/>
            <person name="Lam T.T."/>
            <person name="Chang Q.C."/>
            <person name="Ding S.J."/>
            <person name="Wang X.J."/>
            <person name="Zhu J.G."/>
            <person name="Ruan X.D."/>
            <person name="Zhao L."/>
            <person name="Wei J.T."/>
            <person name="Ye R.Z."/>
            <person name="Que T.C."/>
            <person name="Du C.H."/>
            <person name="Zhou Y.H."/>
            <person name="Cheng J.X."/>
            <person name="Dai P.F."/>
            <person name="Guo W.B."/>
            <person name="Han X.H."/>
            <person name="Huang E.J."/>
            <person name="Li L.F."/>
            <person name="Wei W."/>
            <person name="Gao Y.C."/>
            <person name="Liu J.Z."/>
            <person name="Shao H.Z."/>
            <person name="Wang X."/>
            <person name="Wang C.C."/>
            <person name="Yang T.C."/>
            <person name="Huo Q.B."/>
            <person name="Li W."/>
            <person name="Chen H.Y."/>
            <person name="Chen S.E."/>
            <person name="Zhou L.G."/>
            <person name="Ni X.B."/>
            <person name="Tian J.H."/>
            <person name="Sheng Y."/>
            <person name="Liu T."/>
            <person name="Pan Y.S."/>
            <person name="Xia L.Y."/>
            <person name="Li J."/>
            <person name="Zhao F."/>
            <person name="Cao W.C."/>
        </authorList>
    </citation>
    <scope>NUCLEOTIDE SEQUENCE</scope>
    <source>
        <strain evidence="1">Rsan-2018</strain>
    </source>
</reference>
<keyword evidence="2" id="KW-1185">Reference proteome</keyword>
<comment type="caution">
    <text evidence="1">The sequence shown here is derived from an EMBL/GenBank/DDBJ whole genome shotgun (WGS) entry which is preliminary data.</text>
</comment>
<reference evidence="1" key="2">
    <citation type="submission" date="2021-09" db="EMBL/GenBank/DDBJ databases">
        <authorList>
            <person name="Jia N."/>
            <person name="Wang J."/>
            <person name="Shi W."/>
            <person name="Du L."/>
            <person name="Sun Y."/>
            <person name="Zhan W."/>
            <person name="Jiang J."/>
            <person name="Wang Q."/>
            <person name="Zhang B."/>
            <person name="Ji P."/>
            <person name="Sakyi L.B."/>
            <person name="Cui X."/>
            <person name="Yuan T."/>
            <person name="Jiang B."/>
            <person name="Yang W."/>
            <person name="Lam T.T.-Y."/>
            <person name="Chang Q."/>
            <person name="Ding S."/>
            <person name="Wang X."/>
            <person name="Zhu J."/>
            <person name="Ruan X."/>
            <person name="Zhao L."/>
            <person name="Wei J."/>
            <person name="Que T."/>
            <person name="Du C."/>
            <person name="Cheng J."/>
            <person name="Dai P."/>
            <person name="Han X."/>
            <person name="Huang E."/>
            <person name="Gao Y."/>
            <person name="Liu J."/>
            <person name="Shao H."/>
            <person name="Ye R."/>
            <person name="Li L."/>
            <person name="Wei W."/>
            <person name="Wang X."/>
            <person name="Wang C."/>
            <person name="Huo Q."/>
            <person name="Li W."/>
            <person name="Guo W."/>
            <person name="Chen H."/>
            <person name="Chen S."/>
            <person name="Zhou L."/>
            <person name="Zhou L."/>
            <person name="Ni X."/>
            <person name="Tian J."/>
            <person name="Zhou Y."/>
            <person name="Sheng Y."/>
            <person name="Liu T."/>
            <person name="Pan Y."/>
            <person name="Xia L."/>
            <person name="Li J."/>
            <person name="Zhao F."/>
            <person name="Cao W."/>
        </authorList>
    </citation>
    <scope>NUCLEOTIDE SEQUENCE</scope>
    <source>
        <strain evidence="1">Rsan-2018</strain>
        <tissue evidence="1">Larvae</tissue>
    </source>
</reference>
<evidence type="ECO:0000313" key="2">
    <source>
        <dbReference type="Proteomes" id="UP000821837"/>
    </source>
</evidence>
<protein>
    <submittedName>
        <fullName evidence="1">Uncharacterized protein</fullName>
    </submittedName>
</protein>
<name>A0A9D4Q8X4_RHISA</name>
<gene>
    <name evidence="1" type="ORF">HPB52_024060</name>
</gene>
<organism evidence="1 2">
    <name type="scientific">Rhipicephalus sanguineus</name>
    <name type="common">Brown dog tick</name>
    <name type="synonym">Ixodes sanguineus</name>
    <dbReference type="NCBI Taxonomy" id="34632"/>
    <lineage>
        <taxon>Eukaryota</taxon>
        <taxon>Metazoa</taxon>
        <taxon>Ecdysozoa</taxon>
        <taxon>Arthropoda</taxon>
        <taxon>Chelicerata</taxon>
        <taxon>Arachnida</taxon>
        <taxon>Acari</taxon>
        <taxon>Parasitiformes</taxon>
        <taxon>Ixodida</taxon>
        <taxon>Ixodoidea</taxon>
        <taxon>Ixodidae</taxon>
        <taxon>Rhipicephalinae</taxon>
        <taxon>Rhipicephalus</taxon>
        <taxon>Rhipicephalus</taxon>
    </lineage>
</organism>
<dbReference type="AlphaFoldDB" id="A0A9D4Q8X4"/>
<dbReference type="EMBL" id="JABSTV010001248">
    <property type="protein sequence ID" value="KAH7970090.1"/>
    <property type="molecule type" value="Genomic_DNA"/>
</dbReference>